<dbReference type="KEGG" id="mfz:AOB57_012215"/>
<evidence type="ECO:0000313" key="3">
    <source>
        <dbReference type="EMBL" id="NLK33584.1"/>
    </source>
</evidence>
<accession>A0A660HU05</accession>
<evidence type="ECO:0000313" key="4">
    <source>
        <dbReference type="Proteomes" id="UP000053087"/>
    </source>
</evidence>
<feature type="compositionally biased region" description="Basic and acidic residues" evidence="1">
    <location>
        <begin position="1"/>
        <end position="11"/>
    </location>
</feature>
<evidence type="ECO:0000313" key="2">
    <source>
        <dbReference type="EMBL" id="AYK15851.1"/>
    </source>
</evidence>
<name>A0A660HU05_9EURY</name>
<proteinExistence type="predicted"/>
<reference evidence="3 5" key="3">
    <citation type="journal article" date="2020" name="Biotechnol. Biofuels">
        <title>New insights from the biogas microbiome by comprehensive genome-resolved metagenomics of nearly 1600 species originating from multiple anaerobic digesters.</title>
        <authorList>
            <person name="Campanaro S."/>
            <person name="Treu L."/>
            <person name="Rodriguez-R L.M."/>
            <person name="Kovalovszki A."/>
            <person name="Ziels R.M."/>
            <person name="Maus I."/>
            <person name="Zhu X."/>
            <person name="Kougias P.G."/>
            <person name="Basile A."/>
            <person name="Luo G."/>
            <person name="Schluter A."/>
            <person name="Konstantinidis K.T."/>
            <person name="Angelidaki I."/>
        </authorList>
    </citation>
    <scope>NUCLEOTIDE SEQUENCE [LARGE SCALE GENOMIC DNA]</scope>
    <source>
        <strain evidence="3">AS22ysBPME_46</strain>
    </source>
</reference>
<dbReference type="Proteomes" id="UP000585579">
    <property type="component" value="Unassembled WGS sequence"/>
</dbReference>
<evidence type="ECO:0000256" key="1">
    <source>
        <dbReference type="SAM" id="MobiDB-lite"/>
    </source>
</evidence>
<reference evidence="2" key="2">
    <citation type="submission" date="2018-10" db="EMBL/GenBank/DDBJ databases">
        <authorList>
            <person name="Fischer M.A."/>
            <person name="Kern T."/>
            <person name="Deppenmeier U."/>
            <person name="Schmitz R.A."/>
            <person name="Rother M."/>
        </authorList>
    </citation>
    <scope>NUCLEOTIDE SEQUENCE</scope>
    <source>
        <strain evidence="2">E03.2</strain>
    </source>
</reference>
<dbReference type="GeneID" id="53688888"/>
<dbReference type="AlphaFoldDB" id="A0A660HU05"/>
<organism evidence="2 4">
    <name type="scientific">Methanosarcina flavescens</name>
    <dbReference type="NCBI Taxonomy" id="1715806"/>
    <lineage>
        <taxon>Archaea</taxon>
        <taxon>Methanobacteriati</taxon>
        <taxon>Methanobacteriota</taxon>
        <taxon>Stenosarchaea group</taxon>
        <taxon>Methanomicrobia</taxon>
        <taxon>Methanosarcinales</taxon>
        <taxon>Methanosarcinaceae</taxon>
        <taxon>Methanosarcina</taxon>
    </lineage>
</organism>
<gene>
    <name evidence="2" type="ORF">AOB57_012215</name>
    <name evidence="3" type="ORF">GX302_12415</name>
</gene>
<dbReference type="RefSeq" id="WP_054298133.1">
    <property type="nucleotide sequence ID" value="NZ_CP032683.1"/>
</dbReference>
<evidence type="ECO:0000313" key="5">
    <source>
        <dbReference type="Proteomes" id="UP000585579"/>
    </source>
</evidence>
<keyword evidence="4" id="KW-1185">Reference proteome</keyword>
<dbReference type="EMBL" id="JAAYQL010000075">
    <property type="protein sequence ID" value="NLK33584.1"/>
    <property type="molecule type" value="Genomic_DNA"/>
</dbReference>
<dbReference type="Proteomes" id="UP000053087">
    <property type="component" value="Chromosome"/>
</dbReference>
<feature type="region of interest" description="Disordered" evidence="1">
    <location>
        <begin position="1"/>
        <end position="20"/>
    </location>
</feature>
<reference evidence="2 4" key="1">
    <citation type="journal article" date="2016" name="Int. J. Syst. Evol. Microbiol.">
        <title>Methanosarcina flavescens sp. nov., a methanogenic archaeon isolated from a full-scale anaerobic digester.</title>
        <authorList>
            <person name="Kern T."/>
            <person name="Fischer M.A."/>
            <person name="Deppenmeier U."/>
            <person name="Schmitz R.A."/>
            <person name="Rother M."/>
        </authorList>
    </citation>
    <scope>NUCLEOTIDE SEQUENCE [LARGE SCALE GENOMIC DNA]</scope>
    <source>
        <strain evidence="2 4">E03.2</strain>
    </source>
</reference>
<protein>
    <submittedName>
        <fullName evidence="2">Uncharacterized protein</fullName>
    </submittedName>
</protein>
<sequence>MADEKVSEKPSIETINPGKEQQKSIADMFKVDLCGPIKDQIGKEIDICGPNIEITPCSPLMESKWCLPTLIENCIPAHCIPTIPTYRSAAMRFTICDPIFCNPLVGPCPPTWCEPKCGPALPRLQREATICYPSCIPVFYEPLSECRPKFTIECIPDRICDPLKWWIEYPFAGPVPDPWIEIIKNIKSIKDEIENLKKRIENV</sequence>
<dbReference type="EMBL" id="CP032683">
    <property type="protein sequence ID" value="AYK15851.1"/>
    <property type="molecule type" value="Genomic_DNA"/>
</dbReference>